<dbReference type="VEuPathDB" id="TriTrypDB:TvY486_0802880"/>
<dbReference type="AlphaFoldDB" id="G0U0S9"/>
<sequence length="111" mass="12933">MSVGKHKRAQGEPAFALSCLTPCLPATLRSQFQFVSEDNLNAIERRLKHTETLRLEDERIRARCARAMEQKLCESRQRVDMLQKRAARQARVAGLVEEKRIRAELQKLCRW</sequence>
<reference evidence="1" key="1">
    <citation type="journal article" date="2012" name="Proc. Natl. Acad. Sci. U.S.A.">
        <title>Antigenic diversity is generated by distinct evolutionary mechanisms in African trypanosome species.</title>
        <authorList>
            <person name="Jackson A.P."/>
            <person name="Berry A."/>
            <person name="Aslett M."/>
            <person name="Allison H.C."/>
            <person name="Burton P."/>
            <person name="Vavrova-Anderson J."/>
            <person name="Brown R."/>
            <person name="Browne H."/>
            <person name="Corton N."/>
            <person name="Hauser H."/>
            <person name="Gamble J."/>
            <person name="Gilderthorp R."/>
            <person name="Marcello L."/>
            <person name="McQuillan J."/>
            <person name="Otto T.D."/>
            <person name="Quail M.A."/>
            <person name="Sanders M.J."/>
            <person name="van Tonder A."/>
            <person name="Ginger M.L."/>
            <person name="Field M.C."/>
            <person name="Barry J.D."/>
            <person name="Hertz-Fowler C."/>
            <person name="Berriman M."/>
        </authorList>
    </citation>
    <scope>NUCLEOTIDE SEQUENCE</scope>
    <source>
        <strain evidence="1">Y486</strain>
    </source>
</reference>
<dbReference type="OMA" id="QEDYRTM"/>
<proteinExistence type="predicted"/>
<gene>
    <name evidence="1" type="ORF">TVY486_0802880</name>
</gene>
<organism evidence="1">
    <name type="scientific">Trypanosoma vivax (strain Y486)</name>
    <dbReference type="NCBI Taxonomy" id="1055687"/>
    <lineage>
        <taxon>Eukaryota</taxon>
        <taxon>Discoba</taxon>
        <taxon>Euglenozoa</taxon>
        <taxon>Kinetoplastea</taxon>
        <taxon>Metakinetoplastina</taxon>
        <taxon>Trypanosomatida</taxon>
        <taxon>Trypanosomatidae</taxon>
        <taxon>Trypanosoma</taxon>
        <taxon>Duttonella</taxon>
    </lineage>
</organism>
<evidence type="ECO:0000313" key="1">
    <source>
        <dbReference type="EMBL" id="CCC49679.1"/>
    </source>
</evidence>
<protein>
    <submittedName>
        <fullName evidence="1">Uncharacterized protein</fullName>
    </submittedName>
</protein>
<name>G0U0S9_TRYVY</name>
<dbReference type="EMBL" id="HE573024">
    <property type="protein sequence ID" value="CCC49679.1"/>
    <property type="molecule type" value="Genomic_DNA"/>
</dbReference>
<accession>G0U0S9</accession>